<keyword evidence="4" id="KW-1185">Reference proteome</keyword>
<sequence length="161" mass="17245">MAIKMIRQEGDPALRQVAKPVPEVNSHIQKLLTDLAETMYDAGNGIGLAAPQIGILKRCIVVDVGDGSGLIELVNPEVVSAEGEQFGPEGCLSMPGKSGDVMRANHVIIKGWNREGQEITVAGEGLLARCLLHEIDHLDGILFTDRVLPVGGPNKTYGKKR</sequence>
<dbReference type="RefSeq" id="WP_094236966.1">
    <property type="nucleotide sequence ID" value="NZ_CP022657.1"/>
</dbReference>
<name>A0A223D2W2_9BACL</name>
<dbReference type="InterPro" id="IPR036821">
    <property type="entry name" value="Peptide_deformylase_sf"/>
</dbReference>
<dbReference type="InterPro" id="IPR023635">
    <property type="entry name" value="Peptide_deformylase"/>
</dbReference>
<evidence type="ECO:0000313" key="3">
    <source>
        <dbReference type="EMBL" id="ASS75724.1"/>
    </source>
</evidence>
<feature type="binding site" evidence="2">
    <location>
        <position position="91"/>
    </location>
    <ligand>
        <name>Fe cation</name>
        <dbReference type="ChEBI" id="CHEBI:24875"/>
    </ligand>
</feature>
<keyword evidence="2" id="KW-0408">Iron</keyword>
<dbReference type="HAMAP" id="MF_00163">
    <property type="entry name" value="Pep_deformylase"/>
    <property type="match status" value="1"/>
</dbReference>
<dbReference type="PANTHER" id="PTHR10458:SF22">
    <property type="entry name" value="PEPTIDE DEFORMYLASE"/>
    <property type="match status" value="1"/>
</dbReference>
<dbReference type="Proteomes" id="UP000214688">
    <property type="component" value="Chromosome"/>
</dbReference>
<feature type="binding site" evidence="2">
    <location>
        <position position="137"/>
    </location>
    <ligand>
        <name>Fe cation</name>
        <dbReference type="ChEBI" id="CHEBI:24875"/>
    </ligand>
</feature>
<dbReference type="CDD" id="cd00487">
    <property type="entry name" value="Pep_deformylase"/>
    <property type="match status" value="1"/>
</dbReference>
<dbReference type="NCBIfam" id="NF001159">
    <property type="entry name" value="PRK00150.1-3"/>
    <property type="match status" value="1"/>
</dbReference>
<evidence type="ECO:0000313" key="4">
    <source>
        <dbReference type="Proteomes" id="UP000214688"/>
    </source>
</evidence>
<organism evidence="3 4">
    <name type="scientific">Tumebacillus algifaecis</name>
    <dbReference type="NCBI Taxonomy" id="1214604"/>
    <lineage>
        <taxon>Bacteria</taxon>
        <taxon>Bacillati</taxon>
        <taxon>Bacillota</taxon>
        <taxon>Bacilli</taxon>
        <taxon>Bacillales</taxon>
        <taxon>Alicyclobacillaceae</taxon>
        <taxon>Tumebacillus</taxon>
    </lineage>
</organism>
<protein>
    <recommendedName>
        <fullName evidence="2">Peptide deformylase</fullName>
        <shortName evidence="2">PDF</shortName>
        <ecNumber evidence="2">3.5.1.88</ecNumber>
    </recommendedName>
    <alternativeName>
        <fullName evidence="2">Polypeptide deformylase</fullName>
    </alternativeName>
</protein>
<keyword evidence="2" id="KW-0378">Hydrolase</keyword>
<dbReference type="PIRSF" id="PIRSF004749">
    <property type="entry name" value="Pep_def"/>
    <property type="match status" value="1"/>
</dbReference>
<evidence type="ECO:0000256" key="2">
    <source>
        <dbReference type="HAMAP-Rule" id="MF_00163"/>
    </source>
</evidence>
<comment type="similarity">
    <text evidence="1 2">Belongs to the polypeptide deformylase family.</text>
</comment>
<dbReference type="AlphaFoldDB" id="A0A223D2W2"/>
<accession>A0A223D2W2</accession>
<comment type="cofactor">
    <cofactor evidence="2">
        <name>Fe(2+)</name>
        <dbReference type="ChEBI" id="CHEBI:29033"/>
    </cofactor>
    <text evidence="2">Binds 1 Fe(2+) ion.</text>
</comment>
<dbReference type="Pfam" id="PF01327">
    <property type="entry name" value="Pep_deformylase"/>
    <property type="match status" value="1"/>
</dbReference>
<dbReference type="OrthoDB" id="9784988at2"/>
<dbReference type="PANTHER" id="PTHR10458">
    <property type="entry name" value="PEPTIDE DEFORMYLASE"/>
    <property type="match status" value="1"/>
</dbReference>
<dbReference type="GO" id="GO:0006412">
    <property type="term" value="P:translation"/>
    <property type="evidence" value="ECO:0007669"/>
    <property type="project" value="UniProtKB-UniRule"/>
</dbReference>
<dbReference type="EMBL" id="CP022657">
    <property type="protein sequence ID" value="ASS75724.1"/>
    <property type="molecule type" value="Genomic_DNA"/>
</dbReference>
<comment type="catalytic activity">
    <reaction evidence="2">
        <text>N-terminal N-formyl-L-methionyl-[peptide] + H2O = N-terminal L-methionyl-[peptide] + formate</text>
        <dbReference type="Rhea" id="RHEA:24420"/>
        <dbReference type="Rhea" id="RHEA-COMP:10639"/>
        <dbReference type="Rhea" id="RHEA-COMP:10640"/>
        <dbReference type="ChEBI" id="CHEBI:15377"/>
        <dbReference type="ChEBI" id="CHEBI:15740"/>
        <dbReference type="ChEBI" id="CHEBI:49298"/>
        <dbReference type="ChEBI" id="CHEBI:64731"/>
        <dbReference type="EC" id="3.5.1.88"/>
    </reaction>
</comment>
<feature type="active site" evidence="2">
    <location>
        <position position="134"/>
    </location>
</feature>
<keyword evidence="2" id="KW-0479">Metal-binding</keyword>
<evidence type="ECO:0000256" key="1">
    <source>
        <dbReference type="ARBA" id="ARBA00010759"/>
    </source>
</evidence>
<dbReference type="Gene3D" id="3.90.45.10">
    <property type="entry name" value="Peptide deformylase"/>
    <property type="match status" value="1"/>
</dbReference>
<feature type="binding site" evidence="2">
    <location>
        <position position="133"/>
    </location>
    <ligand>
        <name>Fe cation</name>
        <dbReference type="ChEBI" id="CHEBI:24875"/>
    </ligand>
</feature>
<dbReference type="NCBIfam" id="TIGR00079">
    <property type="entry name" value="pept_deformyl"/>
    <property type="match status" value="1"/>
</dbReference>
<dbReference type="EC" id="3.5.1.88" evidence="2"/>
<gene>
    <name evidence="2 3" type="primary">def</name>
    <name evidence="3" type="ORF">CIG75_12510</name>
</gene>
<dbReference type="KEGG" id="tab:CIG75_12510"/>
<keyword evidence="2" id="KW-0648">Protein biosynthesis</keyword>
<dbReference type="GO" id="GO:0046872">
    <property type="term" value="F:metal ion binding"/>
    <property type="evidence" value="ECO:0007669"/>
    <property type="project" value="UniProtKB-KW"/>
</dbReference>
<reference evidence="3 4" key="1">
    <citation type="journal article" date="2015" name="Int. J. Syst. Evol. Microbiol.">
        <title>Tumebacillus algifaecis sp. nov., isolated from decomposing algal scum.</title>
        <authorList>
            <person name="Wu Y.F."/>
            <person name="Zhang B."/>
            <person name="Xing P."/>
            <person name="Wu Q.L."/>
            <person name="Liu S.J."/>
        </authorList>
    </citation>
    <scope>NUCLEOTIDE SEQUENCE [LARGE SCALE GENOMIC DNA]</scope>
    <source>
        <strain evidence="3 4">THMBR28</strain>
    </source>
</reference>
<comment type="function">
    <text evidence="2">Removes the formyl group from the N-terminal Met of newly synthesized proteins. Requires at least a dipeptide for an efficient rate of reaction. N-terminal L-methionine is a prerequisite for activity but the enzyme has broad specificity at other positions.</text>
</comment>
<dbReference type="GO" id="GO:0042586">
    <property type="term" value="F:peptide deformylase activity"/>
    <property type="evidence" value="ECO:0007669"/>
    <property type="project" value="UniProtKB-UniRule"/>
</dbReference>
<proteinExistence type="inferred from homology"/>
<dbReference type="SUPFAM" id="SSF56420">
    <property type="entry name" value="Peptide deformylase"/>
    <property type="match status" value="1"/>
</dbReference>
<dbReference type="PRINTS" id="PR01576">
    <property type="entry name" value="PDEFORMYLASE"/>
</dbReference>